<accession>A0AAJ4W0U7</accession>
<keyword evidence="1" id="KW-0472">Membrane</keyword>
<proteinExistence type="predicted"/>
<protein>
    <submittedName>
        <fullName evidence="2">Uncharacterized protein</fullName>
    </submittedName>
</protein>
<evidence type="ECO:0000313" key="3">
    <source>
        <dbReference type="Proteomes" id="UP000183496"/>
    </source>
</evidence>
<evidence type="ECO:0000313" key="2">
    <source>
        <dbReference type="EMBL" id="SEP91688.1"/>
    </source>
</evidence>
<comment type="caution">
    <text evidence="2">The sequence shown here is derived from an EMBL/GenBank/DDBJ whole genome shotgun (WGS) entry which is preliminary data.</text>
</comment>
<feature type="transmembrane region" description="Helical" evidence="1">
    <location>
        <begin position="30"/>
        <end position="53"/>
    </location>
</feature>
<reference evidence="2 3" key="1">
    <citation type="submission" date="2016-10" db="EMBL/GenBank/DDBJ databases">
        <authorList>
            <person name="Varghese N."/>
            <person name="Submissions S."/>
        </authorList>
    </citation>
    <scope>NUCLEOTIDE SEQUENCE [LARGE SCALE GENOMIC DNA]</scope>
    <source>
        <strain evidence="3">DSM 19823 / KCTC 23066 / CCTCC M 208030 / D25</strain>
    </source>
</reference>
<gene>
    <name evidence="2" type="ORF">SAMN04488089_10183</name>
</gene>
<dbReference type="EMBL" id="FOFY01000001">
    <property type="protein sequence ID" value="SEP91688.1"/>
    <property type="molecule type" value="Genomic_DNA"/>
</dbReference>
<organism evidence="2 3">
    <name type="scientific">Myroides profundi</name>
    <dbReference type="NCBI Taxonomy" id="480520"/>
    <lineage>
        <taxon>Bacteria</taxon>
        <taxon>Pseudomonadati</taxon>
        <taxon>Bacteroidota</taxon>
        <taxon>Flavobacteriia</taxon>
        <taxon>Flavobacteriales</taxon>
        <taxon>Flavobacteriaceae</taxon>
        <taxon>Myroides</taxon>
    </lineage>
</organism>
<dbReference type="Proteomes" id="UP000183496">
    <property type="component" value="Unassembled WGS sequence"/>
</dbReference>
<feature type="transmembrane region" description="Helical" evidence="1">
    <location>
        <begin position="7"/>
        <end position="24"/>
    </location>
</feature>
<evidence type="ECO:0000256" key="1">
    <source>
        <dbReference type="SAM" id="Phobius"/>
    </source>
</evidence>
<dbReference type="AlphaFoldDB" id="A0AAJ4W0U7"/>
<sequence>MLDKVKYAAKLSFIGGSSFFKVYAVGSLSAVFSFTIGLLLFMGLITNLVIWVVRQV</sequence>
<keyword evidence="1" id="KW-1133">Transmembrane helix</keyword>
<name>A0AAJ4W0U7_MYRPR</name>
<keyword evidence="1" id="KW-0812">Transmembrane</keyword>
<keyword evidence="3" id="KW-1185">Reference proteome</keyword>